<comment type="subcellular location">
    <subcellularLocation>
        <location evidence="12">Cell membrane</location>
        <topology evidence="12">Multi-pass membrane protein</topology>
    </subcellularLocation>
    <subcellularLocation>
        <location evidence="1">Membrane</location>
        <topology evidence="1">Multi-pass membrane protein</topology>
    </subcellularLocation>
</comment>
<accession>A0ABY6CV14</accession>
<keyword evidence="8 12" id="KW-1133">Transmembrane helix</keyword>
<comment type="function">
    <text evidence="12">Catalyzes the initial step of the lipid cycle reactions in the biosynthesis of the cell wall peptidoglycan: transfers peptidoglycan precursor phospho-MurNAc-pentapeptide from UDP-MurNAc-pentapeptide onto the lipid carrier undecaprenyl phosphate, yielding undecaprenyl-pyrophosphoryl-MurNAc-pentapeptide, known as lipid I.</text>
</comment>
<feature type="transmembrane region" description="Helical" evidence="12">
    <location>
        <begin position="98"/>
        <end position="116"/>
    </location>
</feature>
<keyword evidence="9 12" id="KW-0472">Membrane</keyword>
<dbReference type="RefSeq" id="WP_263049455.1">
    <property type="nucleotide sequence ID" value="NZ_CP106735.1"/>
</dbReference>
<evidence type="ECO:0000256" key="9">
    <source>
        <dbReference type="ARBA" id="ARBA00023136"/>
    </source>
</evidence>
<evidence type="ECO:0000256" key="2">
    <source>
        <dbReference type="ARBA" id="ARBA00005583"/>
    </source>
</evidence>
<proteinExistence type="inferred from homology"/>
<dbReference type="GO" id="GO:0016740">
    <property type="term" value="F:transferase activity"/>
    <property type="evidence" value="ECO:0007669"/>
    <property type="project" value="UniProtKB-KW"/>
</dbReference>
<dbReference type="InterPro" id="IPR018480">
    <property type="entry name" value="PNAcMuramoyl-5peptid_Trfase_CS"/>
</dbReference>
<evidence type="ECO:0000256" key="13">
    <source>
        <dbReference type="NCBIfam" id="TIGR00445"/>
    </source>
</evidence>
<name>A0ABY6CV14_9BACT</name>
<feature type="transmembrane region" description="Helical" evidence="12">
    <location>
        <begin position="277"/>
        <end position="294"/>
    </location>
</feature>
<evidence type="ECO:0000256" key="5">
    <source>
        <dbReference type="ARBA" id="ARBA00022692"/>
    </source>
</evidence>
<evidence type="ECO:0000256" key="4">
    <source>
        <dbReference type="ARBA" id="ARBA00022679"/>
    </source>
</evidence>
<protein>
    <recommendedName>
        <fullName evidence="12 13">Phospho-N-acetylmuramoyl-pentapeptide-transferase</fullName>
        <ecNumber evidence="12 13">2.7.8.13</ecNumber>
    </recommendedName>
    <alternativeName>
        <fullName evidence="12">UDP-MurNAc-pentapeptide phosphotransferase</fullName>
    </alternativeName>
</protein>
<feature type="transmembrane region" description="Helical" evidence="12">
    <location>
        <begin position="328"/>
        <end position="351"/>
    </location>
</feature>
<evidence type="ECO:0000256" key="11">
    <source>
        <dbReference type="ARBA" id="ARBA00023316"/>
    </source>
</evidence>
<organism evidence="14 15">
    <name type="scientific">Reichenbachiella carrageenanivorans</name>
    <dbReference type="NCBI Taxonomy" id="2979869"/>
    <lineage>
        <taxon>Bacteria</taxon>
        <taxon>Pseudomonadati</taxon>
        <taxon>Bacteroidota</taxon>
        <taxon>Cytophagia</taxon>
        <taxon>Cytophagales</taxon>
        <taxon>Reichenbachiellaceae</taxon>
        <taxon>Reichenbachiella</taxon>
    </lineage>
</organism>
<dbReference type="PANTHER" id="PTHR22926">
    <property type="entry name" value="PHOSPHO-N-ACETYLMURAMOYL-PENTAPEPTIDE-TRANSFERASE"/>
    <property type="match status" value="1"/>
</dbReference>
<keyword evidence="12" id="KW-0460">Magnesium</keyword>
<dbReference type="InterPro" id="IPR000715">
    <property type="entry name" value="Glycosyl_transferase_4"/>
</dbReference>
<dbReference type="NCBIfam" id="TIGR00445">
    <property type="entry name" value="mraY"/>
    <property type="match status" value="1"/>
</dbReference>
<keyword evidence="10 12" id="KW-0131">Cell cycle</keyword>
<evidence type="ECO:0000256" key="7">
    <source>
        <dbReference type="ARBA" id="ARBA00022984"/>
    </source>
</evidence>
<evidence type="ECO:0000256" key="6">
    <source>
        <dbReference type="ARBA" id="ARBA00022960"/>
    </source>
</evidence>
<evidence type="ECO:0000256" key="1">
    <source>
        <dbReference type="ARBA" id="ARBA00004141"/>
    </source>
</evidence>
<keyword evidence="4 12" id="KW-0808">Transferase</keyword>
<dbReference type="PANTHER" id="PTHR22926:SF5">
    <property type="entry name" value="PHOSPHO-N-ACETYLMURAMOYL-PENTAPEPTIDE-TRANSFERASE HOMOLOG"/>
    <property type="match status" value="1"/>
</dbReference>
<keyword evidence="11 12" id="KW-0961">Cell wall biogenesis/degradation</keyword>
<dbReference type="EC" id="2.7.8.13" evidence="12 13"/>
<keyword evidence="7 12" id="KW-0573">Peptidoglycan synthesis</keyword>
<feature type="transmembrane region" description="Helical" evidence="12">
    <location>
        <begin position="75"/>
        <end position="92"/>
    </location>
</feature>
<keyword evidence="15" id="KW-1185">Reference proteome</keyword>
<evidence type="ECO:0000256" key="12">
    <source>
        <dbReference type="HAMAP-Rule" id="MF_00038"/>
    </source>
</evidence>
<keyword evidence="5 12" id="KW-0812">Transmembrane</keyword>
<keyword evidence="6 12" id="KW-0133">Cell shape</keyword>
<dbReference type="Proteomes" id="UP001062165">
    <property type="component" value="Chromosome"/>
</dbReference>
<comment type="similarity">
    <text evidence="2 12">Belongs to the glycosyltransferase 4 family. MraY subfamily.</text>
</comment>
<comment type="pathway">
    <text evidence="12">Cell wall biogenesis; peptidoglycan biosynthesis.</text>
</comment>
<feature type="transmembrane region" description="Helical" evidence="12">
    <location>
        <begin position="20"/>
        <end position="42"/>
    </location>
</feature>
<dbReference type="EMBL" id="CP106735">
    <property type="protein sequence ID" value="UXX77708.1"/>
    <property type="molecule type" value="Genomic_DNA"/>
</dbReference>
<evidence type="ECO:0000313" key="14">
    <source>
        <dbReference type="EMBL" id="UXX77708.1"/>
    </source>
</evidence>
<reference evidence="14" key="1">
    <citation type="submission" date="2022-10" db="EMBL/GenBank/DDBJ databases">
        <title>Comparative genomics and taxonomic characterization of three novel marine species of genus Reichenbachiella exhibiting antioxidant and polysaccharide degradation activities.</title>
        <authorList>
            <person name="Muhammad N."/>
            <person name="Lee Y.-J."/>
            <person name="Ko J."/>
            <person name="Kim S.-G."/>
        </authorList>
    </citation>
    <scope>NUCLEOTIDE SEQUENCE</scope>
    <source>
        <strain evidence="14">Wsw4-B4</strain>
    </source>
</reference>
<keyword evidence="12" id="KW-0479">Metal-binding</keyword>
<feature type="transmembrane region" description="Helical" evidence="12">
    <location>
        <begin position="238"/>
        <end position="257"/>
    </location>
</feature>
<feature type="transmembrane region" description="Helical" evidence="12">
    <location>
        <begin position="301"/>
        <end position="322"/>
    </location>
</feature>
<comment type="cofactor">
    <cofactor evidence="12">
        <name>Mg(2+)</name>
        <dbReference type="ChEBI" id="CHEBI:18420"/>
    </cofactor>
</comment>
<feature type="transmembrane region" description="Helical" evidence="12">
    <location>
        <begin position="136"/>
        <end position="153"/>
    </location>
</feature>
<dbReference type="PROSITE" id="PS01347">
    <property type="entry name" value="MRAY_1"/>
    <property type="match status" value="1"/>
</dbReference>
<dbReference type="Pfam" id="PF00953">
    <property type="entry name" value="Glycos_transf_4"/>
    <property type="match status" value="1"/>
</dbReference>
<dbReference type="CDD" id="cd06852">
    <property type="entry name" value="GT_MraY"/>
    <property type="match status" value="1"/>
</dbReference>
<sequence>MLYYLFEYLDQQFNLAGAGVFQYISFRAGVGIVLSLLITIFFGKHFIKMLQKQQMGETIRDLGLQGQLEKKGTPTMGGIIIISAVVIPTLLVAKLDNIYVILLLVTTIWMGMIGFLDDYLKIKKKNKEGLSGKFKIIGQVIIGLIVGITMVTNEDILVRDFNKSGHEIETTVVDSQEFEDVKSTITTIPFVKNNEFHYRWLLPNFLEDYTNVLYIIVVIFIVTAVSNGANITDGLDGLAAGTSAIIGITLAILAYVSGNLVFADYLNIMYIPGSGELVIFCFAFVGACIGFLWYNSYPAQVFMGDTGSLSIGGVIAVLALVVRKELLIPVLCGIFVIENLSVIIQVSYFKYTKKKYGEGRRVFLMSPLHHHYQKKGIHETKIVTRFWTTGILLAILTLATLKLR</sequence>
<dbReference type="HAMAP" id="MF_00038">
    <property type="entry name" value="MraY"/>
    <property type="match status" value="1"/>
</dbReference>
<evidence type="ECO:0000256" key="8">
    <source>
        <dbReference type="ARBA" id="ARBA00022989"/>
    </source>
</evidence>
<dbReference type="Pfam" id="PF10555">
    <property type="entry name" value="MraY_sig1"/>
    <property type="match status" value="1"/>
</dbReference>
<evidence type="ECO:0000313" key="15">
    <source>
        <dbReference type="Proteomes" id="UP001062165"/>
    </source>
</evidence>
<dbReference type="InterPro" id="IPR003524">
    <property type="entry name" value="PNAcMuramoyl-5peptid_Trfase"/>
</dbReference>
<feature type="transmembrane region" description="Helical" evidence="12">
    <location>
        <begin position="212"/>
        <end position="231"/>
    </location>
</feature>
<keyword evidence="3 12" id="KW-0132">Cell division</keyword>
<evidence type="ECO:0000256" key="3">
    <source>
        <dbReference type="ARBA" id="ARBA00022618"/>
    </source>
</evidence>
<feature type="transmembrane region" description="Helical" evidence="12">
    <location>
        <begin position="382"/>
        <end position="401"/>
    </location>
</feature>
<keyword evidence="12" id="KW-1003">Cell membrane</keyword>
<comment type="catalytic activity">
    <reaction evidence="12">
        <text>UDP-N-acetyl-alpha-D-muramoyl-L-alanyl-gamma-D-glutamyl-meso-2,6-diaminopimeloyl-D-alanyl-D-alanine + di-trans,octa-cis-undecaprenyl phosphate = di-trans,octa-cis-undecaprenyl diphospho-N-acetyl-alpha-D-muramoyl-L-alanyl-D-glutamyl-meso-2,6-diaminopimeloyl-D-alanyl-D-alanine + UMP</text>
        <dbReference type="Rhea" id="RHEA:28386"/>
        <dbReference type="ChEBI" id="CHEBI:57865"/>
        <dbReference type="ChEBI" id="CHEBI:60392"/>
        <dbReference type="ChEBI" id="CHEBI:61386"/>
        <dbReference type="ChEBI" id="CHEBI:61387"/>
        <dbReference type="EC" id="2.7.8.13"/>
    </reaction>
</comment>
<gene>
    <name evidence="12 14" type="primary">mraY</name>
    <name evidence="14" type="ORF">N7E81_10040</name>
</gene>
<dbReference type="PROSITE" id="PS01348">
    <property type="entry name" value="MRAY_2"/>
    <property type="match status" value="1"/>
</dbReference>
<evidence type="ECO:0000256" key="10">
    <source>
        <dbReference type="ARBA" id="ARBA00023306"/>
    </source>
</evidence>